<feature type="chain" id="PRO_5045458498" evidence="8">
    <location>
        <begin position="37"/>
        <end position="442"/>
    </location>
</feature>
<dbReference type="InterPro" id="IPR002477">
    <property type="entry name" value="Peptidoglycan-bd-like"/>
</dbReference>
<evidence type="ECO:0000313" key="10">
    <source>
        <dbReference type="EMBL" id="MFD2236037.1"/>
    </source>
</evidence>
<evidence type="ECO:0000259" key="9">
    <source>
        <dbReference type="PROSITE" id="PS52029"/>
    </source>
</evidence>
<dbReference type="SUPFAM" id="SSF47090">
    <property type="entry name" value="PGBD-like"/>
    <property type="match status" value="1"/>
</dbReference>
<feature type="active site" description="Nucleophile" evidence="7">
    <location>
        <position position="345"/>
    </location>
</feature>
<dbReference type="InterPro" id="IPR005490">
    <property type="entry name" value="LD_TPept_cat_dom"/>
</dbReference>
<keyword evidence="8" id="KW-0732">Signal</keyword>
<dbReference type="PANTHER" id="PTHR41533:SF1">
    <property type="entry name" value="L,D-TRANSPEPTIDASE YCBB-RELATED"/>
    <property type="match status" value="1"/>
</dbReference>
<evidence type="ECO:0000256" key="8">
    <source>
        <dbReference type="SAM" id="SignalP"/>
    </source>
</evidence>
<comment type="caution">
    <text evidence="10">The sequence shown here is derived from an EMBL/GenBank/DDBJ whole genome shotgun (WGS) entry which is preliminary data.</text>
</comment>
<dbReference type="InterPro" id="IPR019546">
    <property type="entry name" value="TAT_signal_bac_arc"/>
</dbReference>
<keyword evidence="4 7" id="KW-0133">Cell shape</keyword>
<feature type="domain" description="L,D-TPase catalytic" evidence="9">
    <location>
        <begin position="196"/>
        <end position="373"/>
    </location>
</feature>
<dbReference type="CDD" id="cd16913">
    <property type="entry name" value="YkuD_like"/>
    <property type="match status" value="1"/>
</dbReference>
<evidence type="ECO:0000313" key="11">
    <source>
        <dbReference type="Proteomes" id="UP001597371"/>
    </source>
</evidence>
<dbReference type="InterPro" id="IPR006311">
    <property type="entry name" value="TAT_signal"/>
</dbReference>
<dbReference type="InterPro" id="IPR038063">
    <property type="entry name" value="Transpep_catalytic_dom"/>
</dbReference>
<name>A0ABW5CHN9_9HYPH</name>
<feature type="signal peptide" evidence="8">
    <location>
        <begin position="1"/>
        <end position="36"/>
    </location>
</feature>
<keyword evidence="6 7" id="KW-0961">Cell wall biogenesis/degradation</keyword>
<dbReference type="EMBL" id="JBHUIJ010000002">
    <property type="protein sequence ID" value="MFD2236037.1"/>
    <property type="molecule type" value="Genomic_DNA"/>
</dbReference>
<dbReference type="NCBIfam" id="TIGR01409">
    <property type="entry name" value="TAT_signal_seq"/>
    <property type="match status" value="1"/>
</dbReference>
<dbReference type="Gene3D" id="1.10.101.10">
    <property type="entry name" value="PGBD-like superfamily/PGBD"/>
    <property type="match status" value="1"/>
</dbReference>
<gene>
    <name evidence="10" type="ORF">ACFSKQ_00985</name>
</gene>
<dbReference type="Gene3D" id="2.40.440.10">
    <property type="entry name" value="L,D-transpeptidase catalytic domain-like"/>
    <property type="match status" value="1"/>
</dbReference>
<comment type="similarity">
    <text evidence="2">Belongs to the YkuD family.</text>
</comment>
<dbReference type="Pfam" id="PF01471">
    <property type="entry name" value="PG_binding_1"/>
    <property type="match status" value="1"/>
</dbReference>
<dbReference type="RefSeq" id="WP_209736027.1">
    <property type="nucleotide sequence ID" value="NZ_CP072611.1"/>
</dbReference>
<organism evidence="10 11">
    <name type="scientific">Aureimonas populi</name>
    <dbReference type="NCBI Taxonomy" id="1701758"/>
    <lineage>
        <taxon>Bacteria</taxon>
        <taxon>Pseudomonadati</taxon>
        <taxon>Pseudomonadota</taxon>
        <taxon>Alphaproteobacteria</taxon>
        <taxon>Hyphomicrobiales</taxon>
        <taxon>Aurantimonadaceae</taxon>
        <taxon>Aureimonas</taxon>
    </lineage>
</organism>
<feature type="active site" description="Proton donor/acceptor" evidence="7">
    <location>
        <position position="326"/>
    </location>
</feature>
<dbReference type="InterPro" id="IPR052905">
    <property type="entry name" value="LD-transpeptidase_YkuD-like"/>
</dbReference>
<evidence type="ECO:0000256" key="3">
    <source>
        <dbReference type="ARBA" id="ARBA00022679"/>
    </source>
</evidence>
<dbReference type="Pfam" id="PF03734">
    <property type="entry name" value="YkuD"/>
    <property type="match status" value="1"/>
</dbReference>
<protein>
    <submittedName>
        <fullName evidence="10">Murein L,D-transpeptidase</fullName>
    </submittedName>
</protein>
<keyword evidence="5 7" id="KW-0573">Peptidoglycan synthesis</keyword>
<dbReference type="PANTHER" id="PTHR41533">
    <property type="entry name" value="L,D-TRANSPEPTIDASE HI_1667-RELATED"/>
    <property type="match status" value="1"/>
</dbReference>
<accession>A0ABW5CHN9</accession>
<dbReference type="InterPro" id="IPR036366">
    <property type="entry name" value="PGBDSf"/>
</dbReference>
<evidence type="ECO:0000256" key="2">
    <source>
        <dbReference type="ARBA" id="ARBA00005992"/>
    </source>
</evidence>
<reference evidence="11" key="1">
    <citation type="journal article" date="2019" name="Int. J. Syst. Evol. Microbiol.">
        <title>The Global Catalogue of Microorganisms (GCM) 10K type strain sequencing project: providing services to taxonomists for standard genome sequencing and annotation.</title>
        <authorList>
            <consortium name="The Broad Institute Genomics Platform"/>
            <consortium name="The Broad Institute Genome Sequencing Center for Infectious Disease"/>
            <person name="Wu L."/>
            <person name="Ma J."/>
        </authorList>
    </citation>
    <scope>NUCLEOTIDE SEQUENCE [LARGE SCALE GENOMIC DNA]</scope>
    <source>
        <strain evidence="11">ZS-35-S2</strain>
    </source>
</reference>
<evidence type="ECO:0000256" key="5">
    <source>
        <dbReference type="ARBA" id="ARBA00022984"/>
    </source>
</evidence>
<dbReference type="PROSITE" id="PS52029">
    <property type="entry name" value="LD_TPASE"/>
    <property type="match status" value="1"/>
</dbReference>
<keyword evidence="11" id="KW-1185">Reference proteome</keyword>
<dbReference type="SUPFAM" id="SSF141523">
    <property type="entry name" value="L,D-transpeptidase catalytic domain-like"/>
    <property type="match status" value="1"/>
</dbReference>
<evidence type="ECO:0000256" key="1">
    <source>
        <dbReference type="ARBA" id="ARBA00004752"/>
    </source>
</evidence>
<dbReference type="InterPro" id="IPR036365">
    <property type="entry name" value="PGBD-like_sf"/>
</dbReference>
<comment type="pathway">
    <text evidence="1 7">Cell wall biogenesis; peptidoglycan biosynthesis.</text>
</comment>
<sequence length="442" mass="48716">MDDGKPQNGRTTISRRQFVAGAAAAAGAMLPGMAFAQSAIDSVLAAPSRGGWNDQFDTRSAGSGSVASYQPVFSQNTVSAMQSAIQGYNQIVMAGGWPTVPEGTTLRLGMQHPNVQLMRERLAISGDLPRAAGNGQAFDSYVDAAVKRFQGRHGLPADGVAAEHTFKAMNVPANIRLGQLQTNLSRVQSESVDPSRFVMVNIPGAFVEAVENGRVVQRHTAVVGKVDRQTPILQSRITNLNLNPYWHAPASIVRKDIIPLMREDPTYLERNEIYIYASDGSVIPPSSIDWNTEEAVRYLFRQEPGPNNAMSSVRINFPNPHSVFMHDTPQQSTFSQLMRFESSGCVRIQNIRDLIVWIARDVPGWDRATIEQTVAARTRKDVDLTRPIPLHFSYITAWATDPTVVQFRDDIYRRDGSEQLAMTDAQPAAYQPGEQAYADLPF</sequence>
<proteinExistence type="inferred from homology"/>
<dbReference type="PROSITE" id="PS51318">
    <property type="entry name" value="TAT"/>
    <property type="match status" value="1"/>
</dbReference>
<evidence type="ECO:0000256" key="7">
    <source>
        <dbReference type="PROSITE-ProRule" id="PRU01373"/>
    </source>
</evidence>
<evidence type="ECO:0000256" key="6">
    <source>
        <dbReference type="ARBA" id="ARBA00023316"/>
    </source>
</evidence>
<keyword evidence="3" id="KW-0808">Transferase</keyword>
<dbReference type="Proteomes" id="UP001597371">
    <property type="component" value="Unassembled WGS sequence"/>
</dbReference>
<evidence type="ECO:0000256" key="4">
    <source>
        <dbReference type="ARBA" id="ARBA00022960"/>
    </source>
</evidence>